<evidence type="ECO:0000313" key="1">
    <source>
        <dbReference type="EMBL" id="MFD1604266.1"/>
    </source>
</evidence>
<dbReference type="EMBL" id="JBHUDZ010000012">
    <property type="protein sequence ID" value="MFD1604266.1"/>
    <property type="molecule type" value="Genomic_DNA"/>
</dbReference>
<reference evidence="2" key="1">
    <citation type="journal article" date="2019" name="Int. J. Syst. Evol. Microbiol.">
        <title>The Global Catalogue of Microorganisms (GCM) 10K type strain sequencing project: providing services to taxonomists for standard genome sequencing and annotation.</title>
        <authorList>
            <consortium name="The Broad Institute Genomics Platform"/>
            <consortium name="The Broad Institute Genome Sequencing Center for Infectious Disease"/>
            <person name="Wu L."/>
            <person name="Ma J."/>
        </authorList>
    </citation>
    <scope>NUCLEOTIDE SEQUENCE [LARGE SCALE GENOMIC DNA]</scope>
    <source>
        <strain evidence="2">CCUG 70865</strain>
    </source>
</reference>
<accession>A0ABW4HFX4</accession>
<protein>
    <submittedName>
        <fullName evidence="1">Uncharacterized protein</fullName>
    </submittedName>
</protein>
<comment type="caution">
    <text evidence="1">The sequence shown here is derived from an EMBL/GenBank/DDBJ whole genome shotgun (WGS) entry which is preliminary data.</text>
</comment>
<dbReference type="RefSeq" id="WP_379814344.1">
    <property type="nucleotide sequence ID" value="NZ_JBHUDZ010000012.1"/>
</dbReference>
<gene>
    <name evidence="1" type="ORF">ACFSC2_16130</name>
</gene>
<name>A0ABW4HFX4_9FLAO</name>
<dbReference type="Proteomes" id="UP001597138">
    <property type="component" value="Unassembled WGS sequence"/>
</dbReference>
<proteinExistence type="predicted"/>
<organism evidence="1 2">
    <name type="scientific">Flavobacterium artemisiae</name>
    <dbReference type="NCBI Taxonomy" id="2126556"/>
    <lineage>
        <taxon>Bacteria</taxon>
        <taxon>Pseudomonadati</taxon>
        <taxon>Bacteroidota</taxon>
        <taxon>Flavobacteriia</taxon>
        <taxon>Flavobacteriales</taxon>
        <taxon>Flavobacteriaceae</taxon>
        <taxon>Flavobacterium</taxon>
    </lineage>
</organism>
<evidence type="ECO:0000313" key="2">
    <source>
        <dbReference type="Proteomes" id="UP001597138"/>
    </source>
</evidence>
<keyword evidence="2" id="KW-1185">Reference proteome</keyword>
<sequence>MKSPTTYSEWANLLDQFGNGNDHVLEDMTNGSFIIDAGVANRFYSKAEETYKLRKQNWLDKFQRAFQFQNLKSEDDFEIALRNGKQNLITLNKFISIKSFPEDLQKTFKNDLDDFIAEIRNSLQKNNSNRNEKITILLKSFQLNLNVPEQEISPKELSKNNTIISPTGRKIIF</sequence>